<dbReference type="EMBL" id="AVOT02009745">
    <property type="protein sequence ID" value="MBW0488742.1"/>
    <property type="molecule type" value="Genomic_DNA"/>
</dbReference>
<gene>
    <name evidence="1" type="ORF">O181_028457</name>
</gene>
<comment type="caution">
    <text evidence="1">The sequence shown here is derived from an EMBL/GenBank/DDBJ whole genome shotgun (WGS) entry which is preliminary data.</text>
</comment>
<organism evidence="1 2">
    <name type="scientific">Austropuccinia psidii MF-1</name>
    <dbReference type="NCBI Taxonomy" id="1389203"/>
    <lineage>
        <taxon>Eukaryota</taxon>
        <taxon>Fungi</taxon>
        <taxon>Dikarya</taxon>
        <taxon>Basidiomycota</taxon>
        <taxon>Pucciniomycotina</taxon>
        <taxon>Pucciniomycetes</taxon>
        <taxon>Pucciniales</taxon>
        <taxon>Sphaerophragmiaceae</taxon>
        <taxon>Austropuccinia</taxon>
    </lineage>
</organism>
<evidence type="ECO:0000313" key="2">
    <source>
        <dbReference type="Proteomes" id="UP000765509"/>
    </source>
</evidence>
<protein>
    <submittedName>
        <fullName evidence="1">Uncharacterized protein</fullName>
    </submittedName>
</protein>
<name>A0A9Q3H2L5_9BASI</name>
<accession>A0A9Q3H2L5</accession>
<keyword evidence="2" id="KW-1185">Reference proteome</keyword>
<dbReference type="Proteomes" id="UP000765509">
    <property type="component" value="Unassembled WGS sequence"/>
</dbReference>
<reference evidence="1" key="1">
    <citation type="submission" date="2021-03" db="EMBL/GenBank/DDBJ databases">
        <title>Draft genome sequence of rust myrtle Austropuccinia psidii MF-1, a brazilian biotype.</title>
        <authorList>
            <person name="Quecine M.C."/>
            <person name="Pachon D.M.R."/>
            <person name="Bonatelli M.L."/>
            <person name="Correr F.H."/>
            <person name="Franceschini L.M."/>
            <person name="Leite T.F."/>
            <person name="Margarido G.R.A."/>
            <person name="Almeida C.A."/>
            <person name="Ferrarezi J.A."/>
            <person name="Labate C.A."/>
        </authorList>
    </citation>
    <scope>NUCLEOTIDE SEQUENCE</scope>
    <source>
        <strain evidence="1">MF-1</strain>
    </source>
</reference>
<sequence>MGNVIRENSDDNQNPIKQFLVDYQEETQLEIQEINLEAGLPQETSNRSLFKHTQVAPKFPVAPTKEMEYIHGTATKMIVCVENDQHPLIIVSGEHCSVVAQD</sequence>
<proteinExistence type="predicted"/>
<dbReference type="AlphaFoldDB" id="A0A9Q3H2L5"/>
<evidence type="ECO:0000313" key="1">
    <source>
        <dbReference type="EMBL" id="MBW0488742.1"/>
    </source>
</evidence>